<dbReference type="Proteomes" id="UP001151760">
    <property type="component" value="Unassembled WGS sequence"/>
</dbReference>
<proteinExistence type="predicted"/>
<protein>
    <submittedName>
        <fullName evidence="2">Uncharacterized protein</fullName>
    </submittedName>
</protein>
<dbReference type="EMBL" id="BQNB010016677">
    <property type="protein sequence ID" value="GJT54508.1"/>
    <property type="molecule type" value="Genomic_DNA"/>
</dbReference>
<name>A0ABQ5EU05_9ASTR</name>
<feature type="region of interest" description="Disordered" evidence="1">
    <location>
        <begin position="47"/>
        <end position="69"/>
    </location>
</feature>
<evidence type="ECO:0000313" key="2">
    <source>
        <dbReference type="EMBL" id="GJT54508.1"/>
    </source>
</evidence>
<comment type="caution">
    <text evidence="2">The sequence shown here is derived from an EMBL/GenBank/DDBJ whole genome shotgun (WGS) entry which is preliminary data.</text>
</comment>
<sequence length="69" mass="7665">MGSTSSKDYSLAFRVTPQNQILRRITWNDDDYDVIDVLGLDSRETPAARHGFPATRMATSEPPAARLAL</sequence>
<reference evidence="2" key="2">
    <citation type="submission" date="2022-01" db="EMBL/GenBank/DDBJ databases">
        <authorList>
            <person name="Yamashiro T."/>
            <person name="Shiraishi A."/>
            <person name="Satake H."/>
            <person name="Nakayama K."/>
        </authorList>
    </citation>
    <scope>NUCLEOTIDE SEQUENCE</scope>
</reference>
<organism evidence="2 3">
    <name type="scientific">Tanacetum coccineum</name>
    <dbReference type="NCBI Taxonomy" id="301880"/>
    <lineage>
        <taxon>Eukaryota</taxon>
        <taxon>Viridiplantae</taxon>
        <taxon>Streptophyta</taxon>
        <taxon>Embryophyta</taxon>
        <taxon>Tracheophyta</taxon>
        <taxon>Spermatophyta</taxon>
        <taxon>Magnoliopsida</taxon>
        <taxon>eudicotyledons</taxon>
        <taxon>Gunneridae</taxon>
        <taxon>Pentapetalae</taxon>
        <taxon>asterids</taxon>
        <taxon>campanulids</taxon>
        <taxon>Asterales</taxon>
        <taxon>Asteraceae</taxon>
        <taxon>Asteroideae</taxon>
        <taxon>Anthemideae</taxon>
        <taxon>Anthemidinae</taxon>
        <taxon>Tanacetum</taxon>
    </lineage>
</organism>
<accession>A0ABQ5EU05</accession>
<evidence type="ECO:0000313" key="3">
    <source>
        <dbReference type="Proteomes" id="UP001151760"/>
    </source>
</evidence>
<reference evidence="2" key="1">
    <citation type="journal article" date="2022" name="Int. J. Mol. Sci.">
        <title>Draft Genome of Tanacetum Coccineum: Genomic Comparison of Closely Related Tanacetum-Family Plants.</title>
        <authorList>
            <person name="Yamashiro T."/>
            <person name="Shiraishi A."/>
            <person name="Nakayama K."/>
            <person name="Satake H."/>
        </authorList>
    </citation>
    <scope>NUCLEOTIDE SEQUENCE</scope>
</reference>
<keyword evidence="3" id="KW-1185">Reference proteome</keyword>
<evidence type="ECO:0000256" key="1">
    <source>
        <dbReference type="SAM" id="MobiDB-lite"/>
    </source>
</evidence>
<gene>
    <name evidence="2" type="ORF">Tco_0989562</name>
</gene>